<feature type="transmembrane region" description="Helical" evidence="24">
    <location>
        <begin position="33"/>
        <end position="64"/>
    </location>
</feature>
<evidence type="ECO:0000256" key="3">
    <source>
        <dbReference type="ARBA" id="ARBA00005119"/>
    </source>
</evidence>
<keyword evidence="13 24" id="KW-1133">Transmembrane helix</keyword>
<comment type="catalytic activity">
    <reaction evidence="1">
        <text>a 1,2-diacyl-sn-glycero-3-phosphate + CTP + H(+) = a CDP-1,2-diacyl-sn-glycerol + diphosphate</text>
        <dbReference type="Rhea" id="RHEA:16229"/>
        <dbReference type="ChEBI" id="CHEBI:15378"/>
        <dbReference type="ChEBI" id="CHEBI:33019"/>
        <dbReference type="ChEBI" id="CHEBI:37563"/>
        <dbReference type="ChEBI" id="CHEBI:58332"/>
        <dbReference type="ChEBI" id="CHEBI:58608"/>
        <dbReference type="EC" id="2.7.7.41"/>
    </reaction>
</comment>
<evidence type="ECO:0000256" key="11">
    <source>
        <dbReference type="ARBA" id="ARBA00022692"/>
    </source>
</evidence>
<keyword evidence="9" id="KW-0444">Lipid biosynthesis</keyword>
<keyword evidence="10 25" id="KW-0808">Transferase</keyword>
<dbReference type="EMBL" id="BIFR01000001">
    <property type="protein sequence ID" value="GCE11714.1"/>
    <property type="molecule type" value="Genomic_DNA"/>
</dbReference>
<evidence type="ECO:0000256" key="24">
    <source>
        <dbReference type="SAM" id="Phobius"/>
    </source>
</evidence>
<reference evidence="26" key="1">
    <citation type="submission" date="2018-12" db="EMBL/GenBank/DDBJ databases">
        <title>Tengunoibacter tsumagoiensis gen. nov., sp. nov., Dictyobacter kobayashii sp. nov., D. alpinus sp. nov., and D. joshuensis sp. nov. and description of Dictyobacteraceae fam. nov. within the order Ktedonobacterales isolated from Tengu-no-mugimeshi.</title>
        <authorList>
            <person name="Wang C.M."/>
            <person name="Zheng Y."/>
            <person name="Sakai Y."/>
            <person name="Toyoda A."/>
            <person name="Minakuchi Y."/>
            <person name="Abe K."/>
            <person name="Yokota A."/>
            <person name="Yabe S."/>
        </authorList>
    </citation>
    <scope>NUCLEOTIDE SEQUENCE [LARGE SCALE GENOMIC DNA]</scope>
    <source>
        <strain evidence="26">Uno3</strain>
    </source>
</reference>
<evidence type="ECO:0000313" key="26">
    <source>
        <dbReference type="Proteomes" id="UP000287352"/>
    </source>
</evidence>
<keyword evidence="26" id="KW-1185">Reference proteome</keyword>
<evidence type="ECO:0000256" key="23">
    <source>
        <dbReference type="ARBA" id="ARBA00033406"/>
    </source>
</evidence>
<gene>
    <name evidence="25" type="ORF">KTT_15730</name>
</gene>
<dbReference type="GO" id="GO:0016024">
    <property type="term" value="P:CDP-diacylglycerol biosynthetic process"/>
    <property type="evidence" value="ECO:0007669"/>
    <property type="project" value="TreeGrafter"/>
</dbReference>
<protein>
    <recommendedName>
        <fullName evidence="7">Phosphatidate cytidylyltransferase</fullName>
        <ecNumber evidence="6">2.7.7.41</ecNumber>
    </recommendedName>
    <alternativeName>
        <fullName evidence="20">CDP-DAG synthase</fullName>
    </alternativeName>
    <alternativeName>
        <fullName evidence="22">CDP-DG synthase</fullName>
    </alternativeName>
    <alternativeName>
        <fullName evidence="18">CDP-diacylglycerol synthase</fullName>
    </alternativeName>
    <alternativeName>
        <fullName evidence="21">CDP-diglyceride pyrophosphorylase</fullName>
    </alternativeName>
    <alternativeName>
        <fullName evidence="23">CDP-diglyceride synthase</fullName>
    </alternativeName>
    <alternativeName>
        <fullName evidence="19">CTP:phosphatidate cytidylyltransferase</fullName>
    </alternativeName>
</protein>
<feature type="transmembrane region" description="Helical" evidence="24">
    <location>
        <begin position="177"/>
        <end position="196"/>
    </location>
</feature>
<keyword evidence="11 24" id="KW-0812">Transmembrane</keyword>
<feature type="transmembrane region" description="Helical" evidence="24">
    <location>
        <begin position="76"/>
        <end position="98"/>
    </location>
</feature>
<dbReference type="AlphaFoldDB" id="A0A401ZXY4"/>
<evidence type="ECO:0000256" key="2">
    <source>
        <dbReference type="ARBA" id="ARBA00004651"/>
    </source>
</evidence>
<comment type="caution">
    <text evidence="25">The sequence shown here is derived from an EMBL/GenBank/DDBJ whole genome shotgun (WGS) entry which is preliminary data.</text>
</comment>
<evidence type="ECO:0000256" key="16">
    <source>
        <dbReference type="ARBA" id="ARBA00023209"/>
    </source>
</evidence>
<evidence type="ECO:0000256" key="1">
    <source>
        <dbReference type="ARBA" id="ARBA00001698"/>
    </source>
</evidence>
<feature type="transmembrane region" description="Helical" evidence="24">
    <location>
        <begin position="288"/>
        <end position="306"/>
    </location>
</feature>
<comment type="similarity">
    <text evidence="5">Belongs to the CDS family.</text>
</comment>
<sequence length="307" mass="33686">MNRLQGASEQKIEMSSSESSKIKKQGSSVGQRWLTALVLIPVVLLFVWFGGWAAFAATLLVVILGTLEWHSMLVNAGYRPLIWISFGLSVLFLLAAMLPQQRSLLIEIGLSATLLISFPWLFVRRKLDGAMVDWALTLSSSIYLGWPMSFFLLLRGYEPGVLHIGSGAWVTLPSGAWWLLLTLLGVWGFDGAAFFAGRYLGRHKLAPRISPAKSWEGVFGGFIVPIIAAFLFTVLPLGVPWYLAILLGLFIGVAAVIGDLSESLIKRQTHVKDSGQIMPGHGGMLDRIDSLLFAVIVVYLFAQLIGR</sequence>
<evidence type="ECO:0000256" key="18">
    <source>
        <dbReference type="ARBA" id="ARBA00029893"/>
    </source>
</evidence>
<evidence type="ECO:0000256" key="4">
    <source>
        <dbReference type="ARBA" id="ARBA00005189"/>
    </source>
</evidence>
<feature type="transmembrane region" description="Helical" evidence="24">
    <location>
        <begin position="241"/>
        <end position="260"/>
    </location>
</feature>
<dbReference type="PANTHER" id="PTHR46382">
    <property type="entry name" value="PHOSPHATIDATE CYTIDYLYLTRANSFERASE"/>
    <property type="match status" value="1"/>
</dbReference>
<dbReference type="GO" id="GO:0004605">
    <property type="term" value="F:phosphatidate cytidylyltransferase activity"/>
    <property type="evidence" value="ECO:0007669"/>
    <property type="project" value="UniProtKB-EC"/>
</dbReference>
<keyword evidence="16" id="KW-0594">Phospholipid biosynthesis</keyword>
<accession>A0A401ZXY4</accession>
<evidence type="ECO:0000256" key="10">
    <source>
        <dbReference type="ARBA" id="ARBA00022679"/>
    </source>
</evidence>
<evidence type="ECO:0000256" key="21">
    <source>
        <dbReference type="ARBA" id="ARBA00032396"/>
    </source>
</evidence>
<evidence type="ECO:0000256" key="9">
    <source>
        <dbReference type="ARBA" id="ARBA00022516"/>
    </source>
</evidence>
<evidence type="ECO:0000256" key="13">
    <source>
        <dbReference type="ARBA" id="ARBA00022989"/>
    </source>
</evidence>
<evidence type="ECO:0000256" key="14">
    <source>
        <dbReference type="ARBA" id="ARBA00023098"/>
    </source>
</evidence>
<evidence type="ECO:0000256" key="17">
    <source>
        <dbReference type="ARBA" id="ARBA00023264"/>
    </source>
</evidence>
<keyword evidence="12 25" id="KW-0548">Nucleotidyltransferase</keyword>
<organism evidence="25 26">
    <name type="scientific">Tengunoibacter tsumagoiensis</name>
    <dbReference type="NCBI Taxonomy" id="2014871"/>
    <lineage>
        <taxon>Bacteria</taxon>
        <taxon>Bacillati</taxon>
        <taxon>Chloroflexota</taxon>
        <taxon>Ktedonobacteria</taxon>
        <taxon>Ktedonobacterales</taxon>
        <taxon>Dictyobacteraceae</taxon>
        <taxon>Tengunoibacter</taxon>
    </lineage>
</organism>
<dbReference type="EC" id="2.7.7.41" evidence="6"/>
<name>A0A401ZXY4_9CHLR</name>
<evidence type="ECO:0000256" key="15">
    <source>
        <dbReference type="ARBA" id="ARBA00023136"/>
    </source>
</evidence>
<dbReference type="Pfam" id="PF01148">
    <property type="entry name" value="CTP_transf_1"/>
    <property type="match status" value="1"/>
</dbReference>
<comment type="pathway">
    <text evidence="4">Lipid metabolism.</text>
</comment>
<evidence type="ECO:0000256" key="12">
    <source>
        <dbReference type="ARBA" id="ARBA00022695"/>
    </source>
</evidence>
<keyword evidence="14" id="KW-0443">Lipid metabolism</keyword>
<keyword evidence="15 24" id="KW-0472">Membrane</keyword>
<proteinExistence type="inferred from homology"/>
<feature type="transmembrane region" description="Helical" evidence="24">
    <location>
        <begin position="104"/>
        <end position="123"/>
    </location>
</feature>
<evidence type="ECO:0000256" key="20">
    <source>
        <dbReference type="ARBA" id="ARBA00032253"/>
    </source>
</evidence>
<evidence type="ECO:0000256" key="6">
    <source>
        <dbReference type="ARBA" id="ARBA00012487"/>
    </source>
</evidence>
<dbReference type="GO" id="GO:0005886">
    <property type="term" value="C:plasma membrane"/>
    <property type="evidence" value="ECO:0007669"/>
    <property type="project" value="UniProtKB-SubCell"/>
</dbReference>
<dbReference type="Proteomes" id="UP000287352">
    <property type="component" value="Unassembled WGS sequence"/>
</dbReference>
<keyword evidence="8" id="KW-1003">Cell membrane</keyword>
<keyword evidence="17" id="KW-1208">Phospholipid metabolism</keyword>
<evidence type="ECO:0000256" key="19">
    <source>
        <dbReference type="ARBA" id="ARBA00031825"/>
    </source>
</evidence>
<evidence type="ECO:0000256" key="5">
    <source>
        <dbReference type="ARBA" id="ARBA00010185"/>
    </source>
</evidence>
<comment type="pathway">
    <text evidence="3">Phospholipid metabolism; CDP-diacylglycerol biosynthesis; CDP-diacylglycerol from sn-glycerol 3-phosphate: step 3/3.</text>
</comment>
<evidence type="ECO:0000256" key="7">
    <source>
        <dbReference type="ARBA" id="ARBA00019373"/>
    </source>
</evidence>
<dbReference type="PANTHER" id="PTHR46382:SF1">
    <property type="entry name" value="PHOSPHATIDATE CYTIDYLYLTRANSFERASE"/>
    <property type="match status" value="1"/>
</dbReference>
<comment type="subcellular location">
    <subcellularLocation>
        <location evidence="2">Cell membrane</location>
        <topology evidence="2">Multi-pass membrane protein</topology>
    </subcellularLocation>
</comment>
<evidence type="ECO:0000256" key="22">
    <source>
        <dbReference type="ARBA" id="ARBA00032743"/>
    </source>
</evidence>
<evidence type="ECO:0000256" key="8">
    <source>
        <dbReference type="ARBA" id="ARBA00022475"/>
    </source>
</evidence>
<feature type="transmembrane region" description="Helical" evidence="24">
    <location>
        <begin position="135"/>
        <end position="157"/>
    </location>
</feature>
<feature type="transmembrane region" description="Helical" evidence="24">
    <location>
        <begin position="217"/>
        <end position="235"/>
    </location>
</feature>
<evidence type="ECO:0000313" key="25">
    <source>
        <dbReference type="EMBL" id="GCE11714.1"/>
    </source>
</evidence>